<dbReference type="InterPro" id="IPR044946">
    <property type="entry name" value="Restrct_endonuc_typeI_TRD_sf"/>
</dbReference>
<keyword evidence="3" id="KW-0238">DNA-binding</keyword>
<dbReference type="InterPro" id="IPR052021">
    <property type="entry name" value="Type-I_RS_S_subunit"/>
</dbReference>
<keyword evidence="2" id="KW-0680">Restriction system</keyword>
<dbReference type="AlphaFoldDB" id="A0A8J3E8U0"/>
<name>A0A8J3E8U0_9GAMM</name>
<organism evidence="5 6">
    <name type="scientific">Cysteiniphilum litorale</name>
    <dbReference type="NCBI Taxonomy" id="2056700"/>
    <lineage>
        <taxon>Bacteria</taxon>
        <taxon>Pseudomonadati</taxon>
        <taxon>Pseudomonadota</taxon>
        <taxon>Gammaproteobacteria</taxon>
        <taxon>Thiotrichales</taxon>
        <taxon>Fastidiosibacteraceae</taxon>
        <taxon>Cysteiniphilum</taxon>
    </lineage>
</organism>
<dbReference type="InterPro" id="IPR000055">
    <property type="entry name" value="Restrct_endonuc_typeI_TRD"/>
</dbReference>
<dbReference type="OrthoDB" id="9798929at2"/>
<dbReference type="EMBL" id="BMJS01000010">
    <property type="protein sequence ID" value="GGF96048.1"/>
    <property type="molecule type" value="Genomic_DNA"/>
</dbReference>
<dbReference type="GO" id="GO:0009307">
    <property type="term" value="P:DNA restriction-modification system"/>
    <property type="evidence" value="ECO:0007669"/>
    <property type="project" value="UniProtKB-KW"/>
</dbReference>
<sequence length="433" mass="49254">MSKQDKKGLVPELRFPEFKGIGGWEELSLIQLAKFRRGSFPQPYGLSKWFNDENGMPFIQVFDVNNNLQLKPTTKRRISKLAAEQSVFILKGTLVVTLQGSIGRVAITQYDAYVDRTILIFEEFHKPTEKLFFAYIIQNLFELEKERAPGGIIKTITKEVLSDFTVRLPQFPEQQKIADCLSSLDELISAHIQKHEALQSYKKGLMQNLFPAEGETVPALRFSEFAKSERWTRTKLISTADKNVKWSFVGGPFGSNLKSSDYVSDGVRIIQLQNIGDAEFMDDYKIFTSEEKANELLSNNIYPGDIILSKMGDPVGRACLIPNTHSRYVMCSDGIRLVVDEMEHNKYFIFTLINSNWFRGLVEKTATGSTRKRIGLDDLKKLPLIVPRMEEQQKIADCLSSVDNLITAQAQKIEALKVHKKGLMQHLFPTVED</sequence>
<evidence type="ECO:0000256" key="3">
    <source>
        <dbReference type="ARBA" id="ARBA00023125"/>
    </source>
</evidence>
<evidence type="ECO:0000313" key="6">
    <source>
        <dbReference type="Proteomes" id="UP000636949"/>
    </source>
</evidence>
<accession>A0A8J3E8U0</accession>
<protein>
    <submittedName>
        <fullName evidence="5">Type I site-specific deoxyribonuclease specificity subunit</fullName>
    </submittedName>
</protein>
<proteinExistence type="inferred from homology"/>
<dbReference type="SUPFAM" id="SSF116734">
    <property type="entry name" value="DNA methylase specificity domain"/>
    <property type="match status" value="2"/>
</dbReference>
<evidence type="ECO:0000313" key="5">
    <source>
        <dbReference type="EMBL" id="GGF96048.1"/>
    </source>
</evidence>
<dbReference type="Proteomes" id="UP000636949">
    <property type="component" value="Unassembled WGS sequence"/>
</dbReference>
<evidence type="ECO:0000256" key="1">
    <source>
        <dbReference type="ARBA" id="ARBA00010923"/>
    </source>
</evidence>
<reference evidence="5" key="1">
    <citation type="journal article" date="2014" name="Int. J. Syst. Evol. Microbiol.">
        <title>Complete genome sequence of Corynebacterium casei LMG S-19264T (=DSM 44701T), isolated from a smear-ripened cheese.</title>
        <authorList>
            <consortium name="US DOE Joint Genome Institute (JGI-PGF)"/>
            <person name="Walter F."/>
            <person name="Albersmeier A."/>
            <person name="Kalinowski J."/>
            <person name="Ruckert C."/>
        </authorList>
    </citation>
    <scope>NUCLEOTIDE SEQUENCE</scope>
    <source>
        <strain evidence="5">CGMCC 1.15758</strain>
    </source>
</reference>
<dbReference type="Gene3D" id="1.10.287.1120">
    <property type="entry name" value="Bipartite methylase S protein"/>
    <property type="match status" value="1"/>
</dbReference>
<feature type="domain" description="Type I restriction modification DNA specificity" evidence="4">
    <location>
        <begin position="23"/>
        <end position="196"/>
    </location>
</feature>
<comment type="caution">
    <text evidence="5">The sequence shown here is derived from an EMBL/GenBank/DDBJ whole genome shotgun (WGS) entry which is preliminary data.</text>
</comment>
<dbReference type="Gene3D" id="3.90.220.20">
    <property type="entry name" value="DNA methylase specificity domains"/>
    <property type="match status" value="2"/>
</dbReference>
<gene>
    <name evidence="5" type="ORF">GCM10010995_11640</name>
</gene>
<feature type="domain" description="Type I restriction modification DNA specificity" evidence="4">
    <location>
        <begin position="283"/>
        <end position="417"/>
    </location>
</feature>
<reference evidence="5" key="2">
    <citation type="submission" date="2020-09" db="EMBL/GenBank/DDBJ databases">
        <authorList>
            <person name="Sun Q."/>
            <person name="Zhou Y."/>
        </authorList>
    </citation>
    <scope>NUCLEOTIDE SEQUENCE</scope>
    <source>
        <strain evidence="5">CGMCC 1.15758</strain>
    </source>
</reference>
<keyword evidence="6" id="KW-1185">Reference proteome</keyword>
<dbReference type="GO" id="GO:0003677">
    <property type="term" value="F:DNA binding"/>
    <property type="evidence" value="ECO:0007669"/>
    <property type="project" value="UniProtKB-KW"/>
</dbReference>
<dbReference type="RefSeq" id="WP_117002252.1">
    <property type="nucleotide sequence ID" value="NZ_BMJS01000010.1"/>
</dbReference>
<dbReference type="PANTHER" id="PTHR30408:SF12">
    <property type="entry name" value="TYPE I RESTRICTION ENZYME MJAVIII SPECIFICITY SUBUNIT"/>
    <property type="match status" value="1"/>
</dbReference>
<dbReference type="Pfam" id="PF01420">
    <property type="entry name" value="Methylase_S"/>
    <property type="match status" value="2"/>
</dbReference>
<evidence type="ECO:0000256" key="2">
    <source>
        <dbReference type="ARBA" id="ARBA00022747"/>
    </source>
</evidence>
<dbReference type="PANTHER" id="PTHR30408">
    <property type="entry name" value="TYPE-1 RESTRICTION ENZYME ECOKI SPECIFICITY PROTEIN"/>
    <property type="match status" value="1"/>
</dbReference>
<evidence type="ECO:0000259" key="4">
    <source>
        <dbReference type="Pfam" id="PF01420"/>
    </source>
</evidence>
<comment type="similarity">
    <text evidence="1">Belongs to the type-I restriction system S methylase family.</text>
</comment>